<name>A0A9W7ZH52_9FUNG</name>
<keyword evidence="3" id="KW-1185">Reference proteome</keyword>
<feature type="compositionally biased region" description="Low complexity" evidence="1">
    <location>
        <begin position="38"/>
        <end position="54"/>
    </location>
</feature>
<gene>
    <name evidence="2" type="ORF">IWQ60_012267</name>
</gene>
<dbReference type="Proteomes" id="UP001150569">
    <property type="component" value="Unassembled WGS sequence"/>
</dbReference>
<feature type="region of interest" description="Disordered" evidence="1">
    <location>
        <begin position="38"/>
        <end position="77"/>
    </location>
</feature>
<dbReference type="OrthoDB" id="5594491at2759"/>
<sequence length="77" mass="8624">MDLDWCVVCDRHIDTPGSLYCTEVCRWKDSSSYAFRNGTTTNTTATSATRSGRGNTRKPEPYRLRPATLQTIPNLAP</sequence>
<reference evidence="2" key="1">
    <citation type="submission" date="2022-07" db="EMBL/GenBank/DDBJ databases">
        <title>Phylogenomic reconstructions and comparative analyses of Kickxellomycotina fungi.</title>
        <authorList>
            <person name="Reynolds N.K."/>
            <person name="Stajich J.E."/>
            <person name="Barry K."/>
            <person name="Grigoriev I.V."/>
            <person name="Crous P."/>
            <person name="Smith M.E."/>
        </authorList>
    </citation>
    <scope>NUCLEOTIDE SEQUENCE</scope>
    <source>
        <strain evidence="2">RSA 861</strain>
    </source>
</reference>
<accession>A0A9W7ZH52</accession>
<feature type="non-terminal residue" evidence="2">
    <location>
        <position position="77"/>
    </location>
</feature>
<dbReference type="AlphaFoldDB" id="A0A9W7ZH52"/>
<dbReference type="Pfam" id="PF12855">
    <property type="entry name" value="Ecl1"/>
    <property type="match status" value="1"/>
</dbReference>
<organism evidence="2 3">
    <name type="scientific">Tieghemiomyces parasiticus</name>
    <dbReference type="NCBI Taxonomy" id="78921"/>
    <lineage>
        <taxon>Eukaryota</taxon>
        <taxon>Fungi</taxon>
        <taxon>Fungi incertae sedis</taxon>
        <taxon>Zoopagomycota</taxon>
        <taxon>Kickxellomycotina</taxon>
        <taxon>Dimargaritomycetes</taxon>
        <taxon>Dimargaritales</taxon>
        <taxon>Dimargaritaceae</taxon>
        <taxon>Tieghemiomyces</taxon>
    </lineage>
</organism>
<feature type="compositionally biased region" description="Polar residues" evidence="1">
    <location>
        <begin position="68"/>
        <end position="77"/>
    </location>
</feature>
<protein>
    <submittedName>
        <fullName evidence="2">Uncharacterized protein</fullName>
    </submittedName>
</protein>
<comment type="caution">
    <text evidence="2">The sequence shown here is derived from an EMBL/GenBank/DDBJ whole genome shotgun (WGS) entry which is preliminary data.</text>
</comment>
<evidence type="ECO:0000313" key="2">
    <source>
        <dbReference type="EMBL" id="KAJ1905521.1"/>
    </source>
</evidence>
<dbReference type="EMBL" id="JANBPT010001725">
    <property type="protein sequence ID" value="KAJ1905521.1"/>
    <property type="molecule type" value="Genomic_DNA"/>
</dbReference>
<evidence type="ECO:0000313" key="3">
    <source>
        <dbReference type="Proteomes" id="UP001150569"/>
    </source>
</evidence>
<evidence type="ECO:0000256" key="1">
    <source>
        <dbReference type="SAM" id="MobiDB-lite"/>
    </source>
</evidence>
<dbReference type="InterPro" id="IPR024368">
    <property type="entry name" value="Ecl1/2/3"/>
</dbReference>
<proteinExistence type="predicted"/>